<feature type="region of interest" description="Disordered" evidence="1">
    <location>
        <begin position="122"/>
        <end position="157"/>
    </location>
</feature>
<gene>
    <name evidence="2" type="ORF">HU200_039050</name>
</gene>
<protein>
    <submittedName>
        <fullName evidence="2">Uncharacterized protein</fullName>
    </submittedName>
</protein>
<evidence type="ECO:0000313" key="3">
    <source>
        <dbReference type="Proteomes" id="UP000636709"/>
    </source>
</evidence>
<organism evidence="2 3">
    <name type="scientific">Digitaria exilis</name>
    <dbReference type="NCBI Taxonomy" id="1010633"/>
    <lineage>
        <taxon>Eukaryota</taxon>
        <taxon>Viridiplantae</taxon>
        <taxon>Streptophyta</taxon>
        <taxon>Embryophyta</taxon>
        <taxon>Tracheophyta</taxon>
        <taxon>Spermatophyta</taxon>
        <taxon>Magnoliopsida</taxon>
        <taxon>Liliopsida</taxon>
        <taxon>Poales</taxon>
        <taxon>Poaceae</taxon>
        <taxon>PACMAD clade</taxon>
        <taxon>Panicoideae</taxon>
        <taxon>Panicodae</taxon>
        <taxon>Paniceae</taxon>
        <taxon>Anthephorinae</taxon>
        <taxon>Digitaria</taxon>
    </lineage>
</organism>
<dbReference type="AlphaFoldDB" id="A0A835BHZ9"/>
<dbReference type="GO" id="GO:0005680">
    <property type="term" value="C:anaphase-promoting complex"/>
    <property type="evidence" value="ECO:0007669"/>
    <property type="project" value="InterPro"/>
</dbReference>
<evidence type="ECO:0000256" key="1">
    <source>
        <dbReference type="SAM" id="MobiDB-lite"/>
    </source>
</evidence>
<dbReference type="GO" id="GO:0090266">
    <property type="term" value="P:regulation of mitotic cell cycle spindle assembly checkpoint"/>
    <property type="evidence" value="ECO:0007669"/>
    <property type="project" value="InterPro"/>
</dbReference>
<dbReference type="OrthoDB" id="766467at2759"/>
<name>A0A835BHZ9_9POAL</name>
<dbReference type="InterPro" id="IPR026182">
    <property type="entry name" value="ANAPC15"/>
</dbReference>
<evidence type="ECO:0000313" key="2">
    <source>
        <dbReference type="EMBL" id="KAF8693640.1"/>
    </source>
</evidence>
<dbReference type="PANTHER" id="PTHR37771">
    <property type="entry name" value="OS02G0593400 PROTEIN"/>
    <property type="match status" value="1"/>
</dbReference>
<reference evidence="2" key="1">
    <citation type="submission" date="2020-07" db="EMBL/GenBank/DDBJ databases">
        <title>Genome sequence and genetic diversity analysis of an under-domesticated orphan crop, white fonio (Digitaria exilis).</title>
        <authorList>
            <person name="Bennetzen J.L."/>
            <person name="Chen S."/>
            <person name="Ma X."/>
            <person name="Wang X."/>
            <person name="Yssel A.E.J."/>
            <person name="Chaluvadi S.R."/>
            <person name="Johnson M."/>
            <person name="Gangashetty P."/>
            <person name="Hamidou F."/>
            <person name="Sanogo M.D."/>
            <person name="Zwaenepoel A."/>
            <person name="Wallace J."/>
            <person name="Van De Peer Y."/>
            <person name="Van Deynze A."/>
        </authorList>
    </citation>
    <scope>NUCLEOTIDE SEQUENCE</scope>
    <source>
        <tissue evidence="2">Leaves</tissue>
    </source>
</reference>
<dbReference type="Proteomes" id="UP000636709">
    <property type="component" value="Unassembled WGS sequence"/>
</dbReference>
<sequence length="157" mass="17478">MTDDYILLPARLPLVAEAERREMLQFPALMRQWPSPALIPASTLLPVPATSHEDELLLAMAESDLEDKVALSIPFPNGRPPRFPTLPTRCQRDKLTLPFVSALLGAQLNEIRKTNSNLVFIGKPTGDTKEEYDAEVEEEDADNVEESDGDDFDQETG</sequence>
<dbReference type="Pfam" id="PF15243">
    <property type="entry name" value="ANAPC15"/>
    <property type="match status" value="1"/>
</dbReference>
<dbReference type="EMBL" id="JACEFO010001924">
    <property type="protein sequence ID" value="KAF8693640.1"/>
    <property type="molecule type" value="Genomic_DNA"/>
</dbReference>
<keyword evidence="3" id="KW-1185">Reference proteome</keyword>
<feature type="compositionally biased region" description="Acidic residues" evidence="1">
    <location>
        <begin position="132"/>
        <end position="157"/>
    </location>
</feature>
<accession>A0A835BHZ9</accession>
<proteinExistence type="predicted"/>
<comment type="caution">
    <text evidence="2">The sequence shown here is derived from an EMBL/GenBank/DDBJ whole genome shotgun (WGS) entry which is preliminary data.</text>
</comment>
<dbReference type="PANTHER" id="PTHR37771:SF2">
    <property type="entry name" value="OS02G0593400 PROTEIN"/>
    <property type="match status" value="1"/>
</dbReference>